<keyword evidence="2 4" id="KW-0808">Transferase</keyword>
<name>A0A1U7LWS0_NEOID</name>
<dbReference type="GO" id="GO:0046854">
    <property type="term" value="P:phosphatidylinositol phosphate biosynthetic process"/>
    <property type="evidence" value="ECO:0007669"/>
    <property type="project" value="TreeGrafter"/>
</dbReference>
<gene>
    <name evidence="6" type="ORF">NEOLI_000782</name>
</gene>
<evidence type="ECO:0000256" key="3">
    <source>
        <dbReference type="ARBA" id="ARBA00022777"/>
    </source>
</evidence>
<dbReference type="Proteomes" id="UP000186594">
    <property type="component" value="Unassembled WGS sequence"/>
</dbReference>
<sequence length="703" mass="78459">PFPPISEPLSTTHATADGPAFSLPVSTNLLDIQALCLSPVGSPPEKSLSIQDAQDKSSRKSSQSLRLFQGSKSRPKQPPDGLSSTHESTGTVASATYFPHRSNDNGTSVSVSVEDDSDHASESESEDDTGLVSLATSPRAVLLKYVTCSKNTTFVVLNLASHDISPFESQVGGHTALFRFSRRAVCKPLAKRENEFYEIVEGRHRELLPFIPRYIGVLNVNHKLEDELNTPTPGNHSVPPTRYGTPLPEVVFEQNKHIIPSSMLGSERKDSGTRWGATRINSQLQEQVLREVFAPLSERKPIKRKKLARYLCDETKSASTMDLTSPKFATSAESRQSNLLQKPRLHQRRFSSNEVFEDESERRGDDMGVFAMDDETVPQRERSAKAQNSRISSALDVPPAAKPRQEITWAQRCWELERAKKASQTLPTNNGKPKTWLERFILIEDLTAGMNKPCVLDLKMGTRQYGINAAEQKKSSQRRKCALTTSRQLGVRVCGMQASNVVRRLLTMQVWNKHAQKYKFQDKYFGRDLKAGAEFQSALTRFLHDGTPPDTKGDAKTMNPKGVLAHHIPNILRKLSSLEKIIKGLRGYRFYASSLLLLYDGEPKEGEKSEIRIKIVDFAHCVTAADRLDAAAAPPKHPDDCDRGYLRGLRTLRVYFQKIWREVTGLGEIERGSGEELSSWGFRDVIDEMGPIEIPGDDGYVSV</sequence>
<keyword evidence="3 4" id="KW-0418">Kinase</keyword>
<feature type="compositionally biased region" description="Polar residues" evidence="5">
    <location>
        <begin position="82"/>
        <end position="94"/>
    </location>
</feature>
<keyword evidence="7" id="KW-1185">Reference proteome</keyword>
<evidence type="ECO:0000313" key="7">
    <source>
        <dbReference type="Proteomes" id="UP000186594"/>
    </source>
</evidence>
<dbReference type="GO" id="GO:0005634">
    <property type="term" value="C:nucleus"/>
    <property type="evidence" value="ECO:0007669"/>
    <property type="project" value="TreeGrafter"/>
</dbReference>
<accession>A0A1U7LWS0</accession>
<feature type="non-terminal residue" evidence="6">
    <location>
        <position position="1"/>
    </location>
</feature>
<dbReference type="GO" id="GO:0000824">
    <property type="term" value="F:inositol-1,4,5,6-tetrakisphosphate 3-kinase activity"/>
    <property type="evidence" value="ECO:0007669"/>
    <property type="project" value="TreeGrafter"/>
</dbReference>
<dbReference type="OMA" id="RVRIGWQ"/>
<dbReference type="Pfam" id="PF03770">
    <property type="entry name" value="IPK"/>
    <property type="match status" value="1"/>
</dbReference>
<comment type="caution">
    <text evidence="6">The sequence shown here is derived from an EMBL/GenBank/DDBJ whole genome shotgun (WGS) entry which is preliminary data.</text>
</comment>
<dbReference type="PANTHER" id="PTHR12400">
    <property type="entry name" value="INOSITOL POLYPHOSPHATE KINASE"/>
    <property type="match status" value="1"/>
</dbReference>
<dbReference type="AlphaFoldDB" id="A0A1U7LWS0"/>
<evidence type="ECO:0000256" key="1">
    <source>
        <dbReference type="ARBA" id="ARBA00007374"/>
    </source>
</evidence>
<dbReference type="EC" id="2.7.-.-" evidence="4"/>
<feature type="region of interest" description="Disordered" evidence="5">
    <location>
        <begin position="38"/>
        <end position="131"/>
    </location>
</feature>
<dbReference type="EMBL" id="LXFE01000122">
    <property type="protein sequence ID" value="OLL27069.1"/>
    <property type="molecule type" value="Genomic_DNA"/>
</dbReference>
<dbReference type="STRING" id="1198029.A0A1U7LWS0"/>
<dbReference type="Gene3D" id="3.30.470.160">
    <property type="entry name" value="Inositol polyphosphate kinase"/>
    <property type="match status" value="1"/>
</dbReference>
<evidence type="ECO:0000313" key="6">
    <source>
        <dbReference type="EMBL" id="OLL27069.1"/>
    </source>
</evidence>
<proteinExistence type="inferred from homology"/>
<dbReference type="GO" id="GO:0005737">
    <property type="term" value="C:cytoplasm"/>
    <property type="evidence" value="ECO:0007669"/>
    <property type="project" value="TreeGrafter"/>
</dbReference>
<dbReference type="GO" id="GO:0008440">
    <property type="term" value="F:inositol-1,4,5-trisphosphate 3-kinase activity"/>
    <property type="evidence" value="ECO:0007669"/>
    <property type="project" value="TreeGrafter"/>
</dbReference>
<evidence type="ECO:0000256" key="5">
    <source>
        <dbReference type="SAM" id="MobiDB-lite"/>
    </source>
</evidence>
<feature type="compositionally biased region" description="Acidic residues" evidence="5">
    <location>
        <begin position="113"/>
        <end position="129"/>
    </location>
</feature>
<dbReference type="InterPro" id="IPR038286">
    <property type="entry name" value="IPK_sf"/>
</dbReference>
<dbReference type="GO" id="GO:0032958">
    <property type="term" value="P:inositol phosphate biosynthetic process"/>
    <property type="evidence" value="ECO:0007669"/>
    <property type="project" value="InterPro"/>
</dbReference>
<dbReference type="PANTHER" id="PTHR12400:SF21">
    <property type="entry name" value="KINASE"/>
    <property type="match status" value="1"/>
</dbReference>
<feature type="region of interest" description="Disordered" evidence="5">
    <location>
        <begin position="1"/>
        <end position="20"/>
    </location>
</feature>
<protein>
    <recommendedName>
        <fullName evidence="4">Kinase</fullName>
        <ecNumber evidence="4">2.7.-.-</ecNumber>
    </recommendedName>
</protein>
<reference evidence="6 7" key="1">
    <citation type="submission" date="2016-04" db="EMBL/GenBank/DDBJ databases">
        <title>Evolutionary innovation and constraint leading to complex multicellularity in the Ascomycota.</title>
        <authorList>
            <person name="Cisse O."/>
            <person name="Nguyen A."/>
            <person name="Hewitt D.A."/>
            <person name="Jedd G."/>
            <person name="Stajich J.E."/>
        </authorList>
    </citation>
    <scope>NUCLEOTIDE SEQUENCE [LARGE SCALE GENOMIC DNA]</scope>
    <source>
        <strain evidence="6 7">DAH-3</strain>
    </source>
</reference>
<dbReference type="InterPro" id="IPR005522">
    <property type="entry name" value="IPK"/>
</dbReference>
<dbReference type="SUPFAM" id="SSF56104">
    <property type="entry name" value="SAICAR synthase-like"/>
    <property type="match status" value="1"/>
</dbReference>
<evidence type="ECO:0000256" key="4">
    <source>
        <dbReference type="RuleBase" id="RU363090"/>
    </source>
</evidence>
<evidence type="ECO:0000256" key="2">
    <source>
        <dbReference type="ARBA" id="ARBA00022679"/>
    </source>
</evidence>
<comment type="similarity">
    <text evidence="1 4">Belongs to the inositol phosphokinase (IPK) family.</text>
</comment>
<organism evidence="6 7">
    <name type="scientific">Neolecta irregularis (strain DAH-3)</name>
    <dbReference type="NCBI Taxonomy" id="1198029"/>
    <lineage>
        <taxon>Eukaryota</taxon>
        <taxon>Fungi</taxon>
        <taxon>Dikarya</taxon>
        <taxon>Ascomycota</taxon>
        <taxon>Taphrinomycotina</taxon>
        <taxon>Neolectales</taxon>
        <taxon>Neolectaceae</taxon>
        <taxon>Neolecta</taxon>
    </lineage>
</organism>
<dbReference type="OrthoDB" id="2573163at2759"/>